<dbReference type="PANTHER" id="PTHR22878:SF63">
    <property type="entry name" value="DYNEIN AXONEMAL HEAVY CHAIN 10"/>
    <property type="match status" value="1"/>
</dbReference>
<feature type="domain" description="Dynein heavy chain tail" evidence="2">
    <location>
        <begin position="71"/>
        <end position="567"/>
    </location>
</feature>
<dbReference type="Ensembl" id="ENSMMOT00000023490.1">
    <property type="protein sequence ID" value="ENSMMOP00000023105.1"/>
    <property type="gene ID" value="ENSMMOG00000017583.1"/>
</dbReference>
<dbReference type="PANTHER" id="PTHR22878">
    <property type="entry name" value="DYNEIN HEAVY CHAIN 6, AXONEMAL-LIKE-RELATED"/>
    <property type="match status" value="1"/>
</dbReference>
<organism evidence="3 4">
    <name type="scientific">Mola mola</name>
    <name type="common">Ocean sunfish</name>
    <name type="synonym">Tetraodon mola</name>
    <dbReference type="NCBI Taxonomy" id="94237"/>
    <lineage>
        <taxon>Eukaryota</taxon>
        <taxon>Metazoa</taxon>
        <taxon>Chordata</taxon>
        <taxon>Craniata</taxon>
        <taxon>Vertebrata</taxon>
        <taxon>Euteleostomi</taxon>
        <taxon>Actinopterygii</taxon>
        <taxon>Neopterygii</taxon>
        <taxon>Teleostei</taxon>
        <taxon>Neoteleostei</taxon>
        <taxon>Acanthomorphata</taxon>
        <taxon>Eupercaria</taxon>
        <taxon>Tetraodontiformes</taxon>
        <taxon>Molidae</taxon>
        <taxon>Mola</taxon>
    </lineage>
</organism>
<dbReference type="Proteomes" id="UP000261620">
    <property type="component" value="Unplaced"/>
</dbReference>
<evidence type="ECO:0000313" key="4">
    <source>
        <dbReference type="Proteomes" id="UP000261620"/>
    </source>
</evidence>
<evidence type="ECO:0000313" key="3">
    <source>
        <dbReference type="Ensembl" id="ENSMMOP00000023105.1"/>
    </source>
</evidence>
<dbReference type="GO" id="GO:0007018">
    <property type="term" value="P:microtubule-based movement"/>
    <property type="evidence" value="ECO:0007669"/>
    <property type="project" value="InterPro"/>
</dbReference>
<dbReference type="GO" id="GO:0030286">
    <property type="term" value="C:dynein complex"/>
    <property type="evidence" value="ECO:0007669"/>
    <property type="project" value="InterPro"/>
</dbReference>
<dbReference type="InterPro" id="IPR013594">
    <property type="entry name" value="Dynein_heavy_tail"/>
</dbReference>
<dbReference type="AlphaFoldDB" id="A0A3Q3X4R0"/>
<dbReference type="STRING" id="94237.ENSMMOP00000023105"/>
<reference evidence="3" key="1">
    <citation type="submission" date="2025-08" db="UniProtKB">
        <authorList>
            <consortium name="Ensembl"/>
        </authorList>
    </citation>
    <scope>IDENTIFICATION</scope>
</reference>
<feature type="region of interest" description="Disordered" evidence="1">
    <location>
        <begin position="1"/>
        <end position="24"/>
    </location>
</feature>
<dbReference type="InterPro" id="IPR026983">
    <property type="entry name" value="DHC"/>
</dbReference>
<evidence type="ECO:0000256" key="1">
    <source>
        <dbReference type="SAM" id="MobiDB-lite"/>
    </source>
</evidence>
<name>A0A3Q3X4R0_MOLML</name>
<evidence type="ECO:0000259" key="2">
    <source>
        <dbReference type="Pfam" id="PF08385"/>
    </source>
</evidence>
<dbReference type="Pfam" id="PF08385">
    <property type="entry name" value="DHC_N1"/>
    <property type="match status" value="1"/>
</dbReference>
<keyword evidence="4" id="KW-1185">Reference proteome</keyword>
<protein>
    <recommendedName>
        <fullName evidence="2">Dynein heavy chain tail domain-containing protein</fullName>
    </recommendedName>
</protein>
<dbReference type="GO" id="GO:0045505">
    <property type="term" value="F:dynein intermediate chain binding"/>
    <property type="evidence" value="ECO:0007669"/>
    <property type="project" value="InterPro"/>
</dbReference>
<proteinExistence type="predicted"/>
<reference evidence="3" key="2">
    <citation type="submission" date="2025-09" db="UniProtKB">
        <authorList>
            <consortium name="Ensembl"/>
        </authorList>
    </citation>
    <scope>IDENTIFICATION</scope>
</reference>
<sequence length="931" mass="107190">MKISGAGSKSGPVSPRDKTEKSPVNPKFLCRDEVLNRTYKFLGVIDATLQHLQIQDLKLDVDELCSNQEIVEKLEQCVMNWHTHITIIIEEQQKKKPQAPGPLAEIAFWRERKSTLGALSDQLQQPVIQKIMGVITKTHPGIILTLDETTDELNKYLDEAEDNLRFLSTLEGHFMNLATGARFGVILETIPPLMETLQIIWMLSRHYNTNERMVSVMERVAWQLCERVDQAIDVDKLFKEKSEAAISKLRDAKQVLDFWKSSYFEMRSEIEESGSYARWEFDRTRLFERSDYMAGICQDLCNVLQVLAEFYNIFGPDLKGVTGEPKRIDDVLHSVDHLVLPIKDISFNPFNISKMSSWNIIMGDFDAAAQVIEAEAINIIDEAFKTLRSSAAAFDVLLKFKHIRSREAINSHLMRKFNDILAQFLKEVDNTNEMFEARKDNPPLNRNEPPLAGAIRWVRSLFHRLKRTILPFLKVPEMLKSELIKTVINKYSHSVKFPAFIIFLLSHFKDTSQSKVNLKNGMEFIVNFAPEIREIVSEAKGLVSLGYSVPDLAQRVALQEDKFIRYSHLEISEYGVSGCKRFNWNSLGVSDFIDRSLNTLSKFESVVNQIQKNEQDIDSKLQSMATANLLKFPVPDDSNDLPGVKEFCKHIEQERDTTVSLLSQKYSDIGPLIIKIENLVMDTSSGKAKCMQDYYMDWECKALDCLTKMVLRNIQAFNMVLMGNTPLFQIDAILSAPKIVLQPQSNEIYWLLMQCVRDCVESTKKFVRWMRGTCIECPPQRVGVDMELMTFSFYSEVWQHPQINESAMAVSQTVQRLLFSVDQYLNHWKRYRPLWEKNKTIVHEKFAAKNPSCVMYDEKLQHLSHINQEVKLEPLFKIEHVIFLNLEPLQQTVQEITESWIASLGSLLNRPAKEDLFNLTDELVLLNSCPP</sequence>
<accession>A0A3Q3X4R0</accession>
<dbReference type="OMA" id="DHRDWHE"/>
<dbReference type="GO" id="GO:0051959">
    <property type="term" value="F:dynein light intermediate chain binding"/>
    <property type="evidence" value="ECO:0007669"/>
    <property type="project" value="InterPro"/>
</dbReference>